<name>A0A839XMQ3_9PSEU</name>
<dbReference type="Pfam" id="PF00126">
    <property type="entry name" value="HTH_1"/>
    <property type="match status" value="1"/>
</dbReference>
<dbReference type="RefSeq" id="WP_183786323.1">
    <property type="nucleotide sequence ID" value="NZ_JACIBS010000002.1"/>
</dbReference>
<dbReference type="PANTHER" id="PTHR30419">
    <property type="entry name" value="HTH-TYPE TRANSCRIPTIONAL REGULATOR YBHD"/>
    <property type="match status" value="1"/>
</dbReference>
<dbReference type="GO" id="GO:0005829">
    <property type="term" value="C:cytosol"/>
    <property type="evidence" value="ECO:0007669"/>
    <property type="project" value="TreeGrafter"/>
</dbReference>
<evidence type="ECO:0000313" key="7">
    <source>
        <dbReference type="Proteomes" id="UP000564573"/>
    </source>
</evidence>
<reference evidence="6 7" key="1">
    <citation type="submission" date="2020-08" db="EMBL/GenBank/DDBJ databases">
        <title>Sequencing the genomes of 1000 actinobacteria strains.</title>
        <authorList>
            <person name="Klenk H.-P."/>
        </authorList>
    </citation>
    <scope>NUCLEOTIDE SEQUENCE [LARGE SCALE GENOMIC DNA]</scope>
    <source>
        <strain evidence="6 7">DSM 45267</strain>
    </source>
</reference>
<dbReference type="InterPro" id="IPR050950">
    <property type="entry name" value="HTH-type_LysR_regulators"/>
</dbReference>
<dbReference type="InterPro" id="IPR036388">
    <property type="entry name" value="WH-like_DNA-bd_sf"/>
</dbReference>
<keyword evidence="4" id="KW-0804">Transcription</keyword>
<gene>
    <name evidence="6" type="ORF">FB384_004103</name>
</gene>
<dbReference type="Pfam" id="PF03466">
    <property type="entry name" value="LysR_substrate"/>
    <property type="match status" value="1"/>
</dbReference>
<protein>
    <submittedName>
        <fullName evidence="6">DNA-binding transcriptional LysR family regulator</fullName>
    </submittedName>
</protein>
<dbReference type="GO" id="GO:0003677">
    <property type="term" value="F:DNA binding"/>
    <property type="evidence" value="ECO:0007669"/>
    <property type="project" value="UniProtKB-KW"/>
</dbReference>
<keyword evidence="2" id="KW-0805">Transcription regulation</keyword>
<evidence type="ECO:0000256" key="3">
    <source>
        <dbReference type="ARBA" id="ARBA00023125"/>
    </source>
</evidence>
<keyword evidence="3 6" id="KW-0238">DNA-binding</keyword>
<evidence type="ECO:0000259" key="5">
    <source>
        <dbReference type="PROSITE" id="PS50931"/>
    </source>
</evidence>
<evidence type="ECO:0000256" key="4">
    <source>
        <dbReference type="ARBA" id="ARBA00023163"/>
    </source>
</evidence>
<dbReference type="AlphaFoldDB" id="A0A839XMQ3"/>
<dbReference type="PANTHER" id="PTHR30419:SF8">
    <property type="entry name" value="NITROGEN ASSIMILATION TRANSCRIPTIONAL ACTIVATOR-RELATED"/>
    <property type="match status" value="1"/>
</dbReference>
<dbReference type="Proteomes" id="UP000564573">
    <property type="component" value="Unassembled WGS sequence"/>
</dbReference>
<dbReference type="InterPro" id="IPR036390">
    <property type="entry name" value="WH_DNA-bd_sf"/>
</dbReference>
<dbReference type="PRINTS" id="PR00039">
    <property type="entry name" value="HTHLYSR"/>
</dbReference>
<dbReference type="GO" id="GO:0003700">
    <property type="term" value="F:DNA-binding transcription factor activity"/>
    <property type="evidence" value="ECO:0007669"/>
    <property type="project" value="InterPro"/>
</dbReference>
<comment type="similarity">
    <text evidence="1">Belongs to the LysR transcriptional regulatory family.</text>
</comment>
<evidence type="ECO:0000256" key="2">
    <source>
        <dbReference type="ARBA" id="ARBA00023015"/>
    </source>
</evidence>
<dbReference type="Gene3D" id="1.10.10.10">
    <property type="entry name" value="Winged helix-like DNA-binding domain superfamily/Winged helix DNA-binding domain"/>
    <property type="match status" value="1"/>
</dbReference>
<keyword evidence="7" id="KW-1185">Reference proteome</keyword>
<dbReference type="Gene3D" id="3.40.190.290">
    <property type="match status" value="1"/>
</dbReference>
<comment type="caution">
    <text evidence="6">The sequence shown here is derived from an EMBL/GenBank/DDBJ whole genome shotgun (WGS) entry which is preliminary data.</text>
</comment>
<dbReference type="FunFam" id="1.10.10.10:FF:000001">
    <property type="entry name" value="LysR family transcriptional regulator"/>
    <property type="match status" value="1"/>
</dbReference>
<dbReference type="EMBL" id="JACIBS010000002">
    <property type="protein sequence ID" value="MBB3665152.1"/>
    <property type="molecule type" value="Genomic_DNA"/>
</dbReference>
<dbReference type="PROSITE" id="PS50931">
    <property type="entry name" value="HTH_LYSR"/>
    <property type="match status" value="1"/>
</dbReference>
<accession>A0A839XMQ3</accession>
<evidence type="ECO:0000256" key="1">
    <source>
        <dbReference type="ARBA" id="ARBA00009437"/>
    </source>
</evidence>
<sequence>MSIDLSMRHLRAIVAVADAGGYSAAARELHIAQSSVSRSVLEFERRVGVSLFERTTRSVVPTPDGAEFLTIARRLLADFDAALNHFEGYLAGTRGSVTVAALPSLAGSMLPTALADFRRDRPDVTVSVRDGLADEVLAHVVEGTADMAVTVAPTVPAGLSAPRIAVDRFVGVFPPGHRFDGRTRVTWGDLAGEPFVAFDRDTSIRTYVDRTLTEAGIELGPVTEARNIGAVAGLVAAGLGVSMVPALVVPMMGFAGVQHTAATGPVVERDIRLVHDPARPLSRIARALRDTLLGAAARGLDLPAGARWTTGD</sequence>
<feature type="domain" description="HTH lysR-type" evidence="5">
    <location>
        <begin position="5"/>
        <end position="62"/>
    </location>
</feature>
<organism evidence="6 7">
    <name type="scientific">Prauserella sediminis</name>
    <dbReference type="NCBI Taxonomy" id="577680"/>
    <lineage>
        <taxon>Bacteria</taxon>
        <taxon>Bacillati</taxon>
        <taxon>Actinomycetota</taxon>
        <taxon>Actinomycetes</taxon>
        <taxon>Pseudonocardiales</taxon>
        <taxon>Pseudonocardiaceae</taxon>
        <taxon>Prauserella</taxon>
        <taxon>Prauserella salsuginis group</taxon>
    </lineage>
</organism>
<evidence type="ECO:0000313" key="6">
    <source>
        <dbReference type="EMBL" id="MBB3665152.1"/>
    </source>
</evidence>
<proteinExistence type="inferred from homology"/>
<dbReference type="CDD" id="cd08440">
    <property type="entry name" value="PBP2_LTTR_like_4"/>
    <property type="match status" value="1"/>
</dbReference>
<dbReference type="SUPFAM" id="SSF46785">
    <property type="entry name" value="Winged helix' DNA-binding domain"/>
    <property type="match status" value="1"/>
</dbReference>
<dbReference type="InterPro" id="IPR000847">
    <property type="entry name" value="LysR_HTH_N"/>
</dbReference>
<dbReference type="InterPro" id="IPR005119">
    <property type="entry name" value="LysR_subst-bd"/>
</dbReference>
<dbReference type="SUPFAM" id="SSF53850">
    <property type="entry name" value="Periplasmic binding protein-like II"/>
    <property type="match status" value="1"/>
</dbReference>